<evidence type="ECO:0000259" key="1">
    <source>
        <dbReference type="Pfam" id="PF13480"/>
    </source>
</evidence>
<gene>
    <name evidence="2" type="ORF">EV695_1535</name>
</gene>
<dbReference type="Proteomes" id="UP000294887">
    <property type="component" value="Unassembled WGS sequence"/>
</dbReference>
<feature type="domain" description="BioF2-like acetyltransferase" evidence="1">
    <location>
        <begin position="222"/>
        <end position="372"/>
    </location>
</feature>
<dbReference type="AlphaFoldDB" id="A0A4R1F3B1"/>
<dbReference type="EMBL" id="SMFQ01000003">
    <property type="protein sequence ID" value="TCJ87034.1"/>
    <property type="molecule type" value="Genomic_DNA"/>
</dbReference>
<sequence length="415" mass="48659">MPVQDVIHTLDNAEKITTALSNRVSVITKTDEFFALRDQWNAINESSPKGTVFVSWEWLYTWWETYAKDGNRKLYILTCTNNRHQLIGIAPFQIIQNPKKYYPCSRQLILLGTGETDGSFVFGEYMDLIIQQGQEQRVIDCFSNFLIKNNSLWDGMKFHELLENSYLSRLFSAQINENTNDSSNNSANKEKPLIVKQIKAKGFRTYIDLPETYKDYLMGLRKKMRNNITRTFSRLESEQNYTIETIDDESKVNQSIDILANLNLSRRGYMKKHSVFEQENFVKFHKRVIKRLLSKNQISFKILYFDDEPVAALYSFIDGDTIHPYQSGFETENGHRYSLLTTMLSKEIESSIENPQLKRFNFMYSDEEGTYKKRYSGTTETMYTLSFDKTGAKFSMYQWIHGRLKQGIKKLLRVE</sequence>
<keyword evidence="2" id="KW-0808">Transferase</keyword>
<proteinExistence type="predicted"/>
<dbReference type="Pfam" id="PF13480">
    <property type="entry name" value="Acetyltransf_6"/>
    <property type="match status" value="1"/>
</dbReference>
<dbReference type="InterPro" id="IPR016181">
    <property type="entry name" value="Acyl_CoA_acyltransferase"/>
</dbReference>
<reference evidence="2 3" key="1">
    <citation type="submission" date="2019-03" db="EMBL/GenBank/DDBJ databases">
        <title>Genomic Encyclopedia of Type Strains, Phase IV (KMG-IV): sequencing the most valuable type-strain genomes for metagenomic binning, comparative biology and taxonomic classification.</title>
        <authorList>
            <person name="Goeker M."/>
        </authorList>
    </citation>
    <scope>NUCLEOTIDE SEQUENCE [LARGE SCALE GENOMIC DNA]</scope>
    <source>
        <strain evidence="2 3">DSM 24830</strain>
    </source>
</reference>
<dbReference type="GO" id="GO:0016740">
    <property type="term" value="F:transferase activity"/>
    <property type="evidence" value="ECO:0007669"/>
    <property type="project" value="UniProtKB-KW"/>
</dbReference>
<evidence type="ECO:0000313" key="2">
    <source>
        <dbReference type="EMBL" id="TCJ87034.1"/>
    </source>
</evidence>
<evidence type="ECO:0000313" key="3">
    <source>
        <dbReference type="Proteomes" id="UP000294887"/>
    </source>
</evidence>
<protein>
    <submittedName>
        <fullName evidence="2">CelD/BcsL family acetyltransferase involved in cellulose biosynthesis</fullName>
    </submittedName>
</protein>
<organism evidence="2 3">
    <name type="scientific">Cocleimonas flava</name>
    <dbReference type="NCBI Taxonomy" id="634765"/>
    <lineage>
        <taxon>Bacteria</taxon>
        <taxon>Pseudomonadati</taxon>
        <taxon>Pseudomonadota</taxon>
        <taxon>Gammaproteobacteria</taxon>
        <taxon>Thiotrichales</taxon>
        <taxon>Thiotrichaceae</taxon>
        <taxon>Cocleimonas</taxon>
    </lineage>
</organism>
<dbReference type="SUPFAM" id="SSF55729">
    <property type="entry name" value="Acyl-CoA N-acyltransferases (Nat)"/>
    <property type="match status" value="1"/>
</dbReference>
<keyword evidence="3" id="KW-1185">Reference proteome</keyword>
<dbReference type="OrthoDB" id="9808976at2"/>
<dbReference type="RefSeq" id="WP_131905345.1">
    <property type="nucleotide sequence ID" value="NZ_BAAAFU010000004.1"/>
</dbReference>
<comment type="caution">
    <text evidence="2">The sequence shown here is derived from an EMBL/GenBank/DDBJ whole genome shotgun (WGS) entry which is preliminary data.</text>
</comment>
<name>A0A4R1F3B1_9GAMM</name>
<dbReference type="InterPro" id="IPR038740">
    <property type="entry name" value="BioF2-like_GNAT_dom"/>
</dbReference>
<dbReference type="Gene3D" id="3.40.630.30">
    <property type="match status" value="1"/>
</dbReference>
<accession>A0A4R1F3B1</accession>